<organism evidence="1 2">
    <name type="scientific">Naganishia cerealis</name>
    <dbReference type="NCBI Taxonomy" id="610337"/>
    <lineage>
        <taxon>Eukaryota</taxon>
        <taxon>Fungi</taxon>
        <taxon>Dikarya</taxon>
        <taxon>Basidiomycota</taxon>
        <taxon>Agaricomycotina</taxon>
        <taxon>Tremellomycetes</taxon>
        <taxon>Filobasidiales</taxon>
        <taxon>Filobasidiaceae</taxon>
        <taxon>Naganishia</taxon>
    </lineage>
</organism>
<sequence>MFEFVFDYVDRDEFTKYIRLLIIVSCYILFRKYYTKYASLKLIKRQLEQDKKEKEEKPARDSAERQALHDKLAAEAETIGWGKKTRKNVQVHQLILEAQAAELRERHQTAYDAAEDNDIEDLLED</sequence>
<reference evidence="1" key="1">
    <citation type="submission" date="2023-04" db="EMBL/GenBank/DDBJ databases">
        <title>Draft Genome sequencing of Naganishia species isolated from polar environments using Oxford Nanopore Technology.</title>
        <authorList>
            <person name="Leo P."/>
            <person name="Venkateswaran K."/>
        </authorList>
    </citation>
    <scope>NUCLEOTIDE SEQUENCE</scope>
    <source>
        <strain evidence="1">MNA-CCFEE 5261</strain>
    </source>
</reference>
<accession>A0ACC2VQJ9</accession>
<evidence type="ECO:0000313" key="2">
    <source>
        <dbReference type="Proteomes" id="UP001241377"/>
    </source>
</evidence>
<name>A0ACC2VQJ9_9TREE</name>
<dbReference type="EMBL" id="JASBWR010000059">
    <property type="protein sequence ID" value="KAJ9101294.1"/>
    <property type="molecule type" value="Genomic_DNA"/>
</dbReference>
<protein>
    <submittedName>
        <fullName evidence="1">Uncharacterized protein</fullName>
    </submittedName>
</protein>
<proteinExistence type="predicted"/>
<evidence type="ECO:0000313" key="1">
    <source>
        <dbReference type="EMBL" id="KAJ9101294.1"/>
    </source>
</evidence>
<dbReference type="Proteomes" id="UP001241377">
    <property type="component" value="Unassembled WGS sequence"/>
</dbReference>
<gene>
    <name evidence="1" type="ORF">QFC19_005264</name>
</gene>
<keyword evidence="2" id="KW-1185">Reference proteome</keyword>
<comment type="caution">
    <text evidence="1">The sequence shown here is derived from an EMBL/GenBank/DDBJ whole genome shotgun (WGS) entry which is preliminary data.</text>
</comment>